<feature type="transmembrane region" description="Helical" evidence="1">
    <location>
        <begin position="6"/>
        <end position="22"/>
    </location>
</feature>
<dbReference type="AlphaFoldDB" id="A0A840FAH8"/>
<keyword evidence="1" id="KW-1133">Transmembrane helix</keyword>
<keyword evidence="1" id="KW-0812">Transmembrane</keyword>
<feature type="transmembrane region" description="Helical" evidence="1">
    <location>
        <begin position="57"/>
        <end position="74"/>
    </location>
</feature>
<dbReference type="Proteomes" id="UP000529795">
    <property type="component" value="Unassembled WGS sequence"/>
</dbReference>
<keyword evidence="1" id="KW-0472">Membrane</keyword>
<keyword evidence="3" id="KW-1185">Reference proteome</keyword>
<comment type="caution">
    <text evidence="2">The sequence shown here is derived from an EMBL/GenBank/DDBJ whole genome shotgun (WGS) entry which is preliminary data.</text>
</comment>
<accession>A0A840FAH8</accession>
<evidence type="ECO:0000256" key="1">
    <source>
        <dbReference type="SAM" id="Phobius"/>
    </source>
</evidence>
<evidence type="ECO:0000313" key="3">
    <source>
        <dbReference type="Proteomes" id="UP000529795"/>
    </source>
</evidence>
<organism evidence="2 3">
    <name type="scientific">Sphingomonas jinjuensis</name>
    <dbReference type="NCBI Taxonomy" id="535907"/>
    <lineage>
        <taxon>Bacteria</taxon>
        <taxon>Pseudomonadati</taxon>
        <taxon>Pseudomonadota</taxon>
        <taxon>Alphaproteobacteria</taxon>
        <taxon>Sphingomonadales</taxon>
        <taxon>Sphingomonadaceae</taxon>
        <taxon>Sphingomonas</taxon>
    </lineage>
</organism>
<evidence type="ECO:0000313" key="2">
    <source>
        <dbReference type="EMBL" id="MBB4152784.1"/>
    </source>
</evidence>
<proteinExistence type="predicted"/>
<dbReference type="NCBIfam" id="NF045607">
    <property type="entry name" value="exo_Victor_syst"/>
    <property type="match status" value="1"/>
</dbReference>
<dbReference type="InterPro" id="IPR054655">
    <property type="entry name" value="XrtV-like"/>
</dbReference>
<gene>
    <name evidence="2" type="ORF">GGQ80_000672</name>
</gene>
<reference evidence="2 3" key="1">
    <citation type="submission" date="2020-08" db="EMBL/GenBank/DDBJ databases">
        <title>Genomic Encyclopedia of Type Strains, Phase IV (KMG-IV): sequencing the most valuable type-strain genomes for metagenomic binning, comparative biology and taxonomic classification.</title>
        <authorList>
            <person name="Goeker M."/>
        </authorList>
    </citation>
    <scope>NUCLEOTIDE SEQUENCE [LARGE SCALE GENOMIC DNA]</scope>
    <source>
        <strain evidence="2 3">YC6723</strain>
    </source>
</reference>
<sequence>METVYDWITVAFFAGLIVLLLQRSVGDGPPRDSMLHYAFPAVGCAVTNYLGNHDQHVLAILLFVAVVGYTFYFLKPLQLR</sequence>
<dbReference type="EMBL" id="JACIEV010000002">
    <property type="protein sequence ID" value="MBB4152784.1"/>
    <property type="molecule type" value="Genomic_DNA"/>
</dbReference>
<protein>
    <submittedName>
        <fullName evidence="2">Uncharacterized protein</fullName>
    </submittedName>
</protein>
<name>A0A840FAH8_9SPHN</name>